<dbReference type="InterPro" id="IPR020456">
    <property type="entry name" value="Acylphosphatase"/>
</dbReference>
<dbReference type="OrthoDB" id="9808093at2"/>
<dbReference type="PROSITE" id="PS00151">
    <property type="entry name" value="ACYLPHOSPHATASE_2"/>
    <property type="match status" value="1"/>
</dbReference>
<dbReference type="SUPFAM" id="SSF54975">
    <property type="entry name" value="Acylphosphatase/BLUF domain-like"/>
    <property type="match status" value="1"/>
</dbReference>
<sequence length="92" mass="10374">MTNKAYRIQVWGRVQGVGFRWSAIRVANSLKITGWVQNQPDGSVLLEATGPEAKLHDFVTIIKNSPSPAGHVDRFEIEEIAPEVYTDFKARY</sequence>
<gene>
    <name evidence="9" type="ORF">EQG49_10225</name>
</gene>
<dbReference type="Pfam" id="PF00708">
    <property type="entry name" value="Acylphosphatase"/>
    <property type="match status" value="1"/>
</dbReference>
<organism evidence="9 10">
    <name type="scientific">Periweissella cryptocerci</name>
    <dbReference type="NCBI Taxonomy" id="2506420"/>
    <lineage>
        <taxon>Bacteria</taxon>
        <taxon>Bacillati</taxon>
        <taxon>Bacillota</taxon>
        <taxon>Bacilli</taxon>
        <taxon>Lactobacillales</taxon>
        <taxon>Lactobacillaceae</taxon>
        <taxon>Periweissella</taxon>
    </lineage>
</organism>
<dbReference type="PANTHER" id="PTHR47268:SF4">
    <property type="entry name" value="ACYLPHOSPHATASE"/>
    <property type="match status" value="1"/>
</dbReference>
<accession>A0A4P6YVH7</accession>
<dbReference type="EC" id="3.6.1.7" evidence="2 5"/>
<name>A0A4P6YVH7_9LACO</name>
<dbReference type="Proteomes" id="UP000292886">
    <property type="component" value="Chromosome"/>
</dbReference>
<keyword evidence="5 6" id="KW-0378">Hydrolase</keyword>
<feature type="active site" evidence="5">
    <location>
        <position position="38"/>
    </location>
</feature>
<dbReference type="InterPro" id="IPR001792">
    <property type="entry name" value="Acylphosphatase-like_dom"/>
</dbReference>
<dbReference type="PROSITE" id="PS51160">
    <property type="entry name" value="ACYLPHOSPHATASE_3"/>
    <property type="match status" value="1"/>
</dbReference>
<evidence type="ECO:0000259" key="8">
    <source>
        <dbReference type="PROSITE" id="PS51160"/>
    </source>
</evidence>
<dbReference type="EMBL" id="CP037940">
    <property type="protein sequence ID" value="QBO36812.1"/>
    <property type="molecule type" value="Genomic_DNA"/>
</dbReference>
<reference evidence="10" key="1">
    <citation type="submission" date="2019-03" db="EMBL/GenBank/DDBJ databases">
        <title>Weissella sp. 26KH-42 Genome sequencing.</title>
        <authorList>
            <person name="Heo J."/>
            <person name="Kim S.-J."/>
            <person name="Kim J.-S."/>
            <person name="Hong S.-B."/>
            <person name="Kwon S.-W."/>
        </authorList>
    </citation>
    <scope>NUCLEOTIDE SEQUENCE [LARGE SCALE GENOMIC DNA]</scope>
    <source>
        <strain evidence="10">26KH-42</strain>
    </source>
</reference>
<dbReference type="RefSeq" id="WP_133363889.1">
    <property type="nucleotide sequence ID" value="NZ_CP037940.1"/>
</dbReference>
<dbReference type="GO" id="GO:0003998">
    <property type="term" value="F:acylphosphatase activity"/>
    <property type="evidence" value="ECO:0007669"/>
    <property type="project" value="UniProtKB-EC"/>
</dbReference>
<evidence type="ECO:0000256" key="3">
    <source>
        <dbReference type="ARBA" id="ARBA00015991"/>
    </source>
</evidence>
<feature type="active site" evidence="5">
    <location>
        <position position="20"/>
    </location>
</feature>
<dbReference type="PROSITE" id="PS00150">
    <property type="entry name" value="ACYLPHOSPHATASE_1"/>
    <property type="match status" value="1"/>
</dbReference>
<dbReference type="PANTHER" id="PTHR47268">
    <property type="entry name" value="ACYLPHOSPHATASE"/>
    <property type="match status" value="1"/>
</dbReference>
<evidence type="ECO:0000256" key="5">
    <source>
        <dbReference type="PROSITE-ProRule" id="PRU00520"/>
    </source>
</evidence>
<evidence type="ECO:0000313" key="9">
    <source>
        <dbReference type="EMBL" id="QBO36812.1"/>
    </source>
</evidence>
<keyword evidence="10" id="KW-1185">Reference proteome</keyword>
<dbReference type="KEGG" id="wei:EQG49_10225"/>
<evidence type="ECO:0000313" key="10">
    <source>
        <dbReference type="Proteomes" id="UP000292886"/>
    </source>
</evidence>
<protein>
    <recommendedName>
        <fullName evidence="3 5">Acylphosphatase</fullName>
        <ecNumber evidence="2 5">3.6.1.7</ecNumber>
    </recommendedName>
</protein>
<dbReference type="AlphaFoldDB" id="A0A4P6YVH7"/>
<evidence type="ECO:0000256" key="4">
    <source>
        <dbReference type="ARBA" id="ARBA00047645"/>
    </source>
</evidence>
<dbReference type="InterPro" id="IPR036046">
    <property type="entry name" value="Acylphosphatase-like_dom_sf"/>
</dbReference>
<dbReference type="PRINTS" id="PR00112">
    <property type="entry name" value="ACYLPHPHTASE"/>
</dbReference>
<evidence type="ECO:0000256" key="1">
    <source>
        <dbReference type="ARBA" id="ARBA00005614"/>
    </source>
</evidence>
<dbReference type="Gene3D" id="3.30.70.100">
    <property type="match status" value="1"/>
</dbReference>
<evidence type="ECO:0000256" key="7">
    <source>
        <dbReference type="RuleBase" id="RU004168"/>
    </source>
</evidence>
<evidence type="ECO:0000256" key="6">
    <source>
        <dbReference type="RuleBase" id="RU000553"/>
    </source>
</evidence>
<evidence type="ECO:0000256" key="2">
    <source>
        <dbReference type="ARBA" id="ARBA00012150"/>
    </source>
</evidence>
<comment type="catalytic activity">
    <reaction evidence="4 5 6">
        <text>an acyl phosphate + H2O = a carboxylate + phosphate + H(+)</text>
        <dbReference type="Rhea" id="RHEA:14965"/>
        <dbReference type="ChEBI" id="CHEBI:15377"/>
        <dbReference type="ChEBI" id="CHEBI:15378"/>
        <dbReference type="ChEBI" id="CHEBI:29067"/>
        <dbReference type="ChEBI" id="CHEBI:43474"/>
        <dbReference type="ChEBI" id="CHEBI:59918"/>
        <dbReference type="EC" id="3.6.1.7"/>
    </reaction>
</comment>
<dbReference type="InterPro" id="IPR017968">
    <property type="entry name" value="Acylphosphatase_CS"/>
</dbReference>
<proteinExistence type="inferred from homology"/>
<comment type="similarity">
    <text evidence="1 7">Belongs to the acylphosphatase family.</text>
</comment>
<feature type="domain" description="Acylphosphatase-like" evidence="8">
    <location>
        <begin position="5"/>
        <end position="92"/>
    </location>
</feature>